<evidence type="ECO:0000313" key="2">
    <source>
        <dbReference type="Proteomes" id="UP000013827"/>
    </source>
</evidence>
<accession>A0A0D3IX37</accession>
<dbReference type="AlphaFoldDB" id="A0A0D3IX37"/>
<dbReference type="HOGENOM" id="CLU_2817811_0_0_1"/>
<dbReference type="PaxDb" id="2903-EOD15822"/>
<protein>
    <submittedName>
        <fullName evidence="1">Uncharacterized protein</fullName>
    </submittedName>
</protein>
<sequence>MAKQHKYLLDIIEEGTIRPGSEREAEGVALHVRYKNVGVADGLIAAKIDTFFENLARTLSRQLYGLQ</sequence>
<dbReference type="Proteomes" id="UP000013827">
    <property type="component" value="Unassembled WGS sequence"/>
</dbReference>
<name>A0A0D3IX37_EMIH1</name>
<organism evidence="1 2">
    <name type="scientific">Emiliania huxleyi (strain CCMP1516)</name>
    <dbReference type="NCBI Taxonomy" id="280463"/>
    <lineage>
        <taxon>Eukaryota</taxon>
        <taxon>Haptista</taxon>
        <taxon>Haptophyta</taxon>
        <taxon>Prymnesiophyceae</taxon>
        <taxon>Isochrysidales</taxon>
        <taxon>Noelaerhabdaceae</taxon>
        <taxon>Emiliania</taxon>
    </lineage>
</organism>
<dbReference type="RefSeq" id="XP_005768251.1">
    <property type="nucleotide sequence ID" value="XM_005768194.1"/>
</dbReference>
<dbReference type="EnsemblProtists" id="EOD15822">
    <property type="protein sequence ID" value="EOD15822"/>
    <property type="gene ID" value="EMIHUDRAFT_256328"/>
</dbReference>
<keyword evidence="2" id="KW-1185">Reference proteome</keyword>
<reference evidence="1" key="2">
    <citation type="submission" date="2024-10" db="UniProtKB">
        <authorList>
            <consortium name="EnsemblProtists"/>
        </authorList>
    </citation>
    <scope>IDENTIFICATION</scope>
</reference>
<dbReference type="GeneID" id="17261972"/>
<reference evidence="2" key="1">
    <citation type="journal article" date="2013" name="Nature">
        <title>Pan genome of the phytoplankton Emiliania underpins its global distribution.</title>
        <authorList>
            <person name="Read B.A."/>
            <person name="Kegel J."/>
            <person name="Klute M.J."/>
            <person name="Kuo A."/>
            <person name="Lefebvre S.C."/>
            <person name="Maumus F."/>
            <person name="Mayer C."/>
            <person name="Miller J."/>
            <person name="Monier A."/>
            <person name="Salamov A."/>
            <person name="Young J."/>
            <person name="Aguilar M."/>
            <person name="Claverie J.M."/>
            <person name="Frickenhaus S."/>
            <person name="Gonzalez K."/>
            <person name="Herman E.K."/>
            <person name="Lin Y.C."/>
            <person name="Napier J."/>
            <person name="Ogata H."/>
            <person name="Sarno A.F."/>
            <person name="Shmutz J."/>
            <person name="Schroeder D."/>
            <person name="de Vargas C."/>
            <person name="Verret F."/>
            <person name="von Dassow P."/>
            <person name="Valentin K."/>
            <person name="Van de Peer Y."/>
            <person name="Wheeler G."/>
            <person name="Dacks J.B."/>
            <person name="Delwiche C.F."/>
            <person name="Dyhrman S.T."/>
            <person name="Glockner G."/>
            <person name="John U."/>
            <person name="Richards T."/>
            <person name="Worden A.Z."/>
            <person name="Zhang X."/>
            <person name="Grigoriev I.V."/>
            <person name="Allen A.E."/>
            <person name="Bidle K."/>
            <person name="Borodovsky M."/>
            <person name="Bowler C."/>
            <person name="Brownlee C."/>
            <person name="Cock J.M."/>
            <person name="Elias M."/>
            <person name="Gladyshev V.N."/>
            <person name="Groth M."/>
            <person name="Guda C."/>
            <person name="Hadaegh A."/>
            <person name="Iglesias-Rodriguez M.D."/>
            <person name="Jenkins J."/>
            <person name="Jones B.M."/>
            <person name="Lawson T."/>
            <person name="Leese F."/>
            <person name="Lindquist E."/>
            <person name="Lobanov A."/>
            <person name="Lomsadze A."/>
            <person name="Malik S.B."/>
            <person name="Marsh M.E."/>
            <person name="Mackinder L."/>
            <person name="Mock T."/>
            <person name="Mueller-Roeber B."/>
            <person name="Pagarete A."/>
            <person name="Parker M."/>
            <person name="Probert I."/>
            <person name="Quesneville H."/>
            <person name="Raines C."/>
            <person name="Rensing S.A."/>
            <person name="Riano-Pachon D.M."/>
            <person name="Richier S."/>
            <person name="Rokitta S."/>
            <person name="Shiraiwa Y."/>
            <person name="Soanes D.M."/>
            <person name="van der Giezen M."/>
            <person name="Wahlund T.M."/>
            <person name="Williams B."/>
            <person name="Wilson W."/>
            <person name="Wolfe G."/>
            <person name="Wurch L.L."/>
        </authorList>
    </citation>
    <scope>NUCLEOTIDE SEQUENCE</scope>
</reference>
<dbReference type="KEGG" id="ehx:EMIHUDRAFT_256328"/>
<evidence type="ECO:0000313" key="1">
    <source>
        <dbReference type="EnsemblProtists" id="EOD15822"/>
    </source>
</evidence>
<proteinExistence type="predicted"/>